<dbReference type="Gene3D" id="3.60.21.10">
    <property type="match status" value="1"/>
</dbReference>
<dbReference type="Pfam" id="PF00149">
    <property type="entry name" value="Metallophos"/>
    <property type="match status" value="1"/>
</dbReference>
<evidence type="ECO:0000256" key="3">
    <source>
        <dbReference type="ARBA" id="ARBA00022989"/>
    </source>
</evidence>
<keyword evidence="8" id="KW-1185">Reference proteome</keyword>
<name>A0ABQ8FJU9_9FUNG</name>
<dbReference type="PANTHER" id="PTHR13315:SF4">
    <property type="entry name" value="METALLOPHOSPHOESTERASE, ISOFORM E"/>
    <property type="match status" value="1"/>
</dbReference>
<evidence type="ECO:0000313" key="8">
    <source>
        <dbReference type="Proteomes" id="UP001648503"/>
    </source>
</evidence>
<comment type="subcellular location">
    <subcellularLocation>
        <location evidence="1">Membrane</location>
        <topology evidence="1">Multi-pass membrane protein</topology>
    </subcellularLocation>
</comment>
<evidence type="ECO:0000256" key="5">
    <source>
        <dbReference type="SAM" id="Phobius"/>
    </source>
</evidence>
<dbReference type="SUPFAM" id="SSF56300">
    <property type="entry name" value="Metallo-dependent phosphatases"/>
    <property type="match status" value="1"/>
</dbReference>
<protein>
    <recommendedName>
        <fullName evidence="6">Calcineurin-like phosphoesterase domain-containing protein</fullName>
    </recommendedName>
</protein>
<evidence type="ECO:0000313" key="7">
    <source>
        <dbReference type="EMBL" id="KAH6599543.1"/>
    </source>
</evidence>
<keyword evidence="3 5" id="KW-1133">Transmembrane helix</keyword>
<evidence type="ECO:0000259" key="6">
    <source>
        <dbReference type="Pfam" id="PF00149"/>
    </source>
</evidence>
<evidence type="ECO:0000256" key="4">
    <source>
        <dbReference type="ARBA" id="ARBA00023136"/>
    </source>
</evidence>
<keyword evidence="2 5" id="KW-0812">Transmembrane</keyword>
<dbReference type="InterPro" id="IPR004843">
    <property type="entry name" value="Calcineurin-like_PHP"/>
</dbReference>
<feature type="transmembrane region" description="Helical" evidence="5">
    <location>
        <begin position="61"/>
        <end position="81"/>
    </location>
</feature>
<dbReference type="EMBL" id="JAFCIX010000063">
    <property type="protein sequence ID" value="KAH6599543.1"/>
    <property type="molecule type" value="Genomic_DNA"/>
</dbReference>
<feature type="transmembrane region" description="Helical" evidence="5">
    <location>
        <begin position="491"/>
        <end position="516"/>
    </location>
</feature>
<dbReference type="InterPro" id="IPR029052">
    <property type="entry name" value="Metallo-depent_PP-like"/>
</dbReference>
<comment type="caution">
    <text evidence="7">The sequence shown here is derived from an EMBL/GenBank/DDBJ whole genome shotgun (WGS) entry which is preliminary data.</text>
</comment>
<feature type="transmembrane region" description="Helical" evidence="5">
    <location>
        <begin position="406"/>
        <end position="431"/>
    </location>
</feature>
<organism evidence="7 8">
    <name type="scientific">Batrachochytrium salamandrivorans</name>
    <dbReference type="NCBI Taxonomy" id="1357716"/>
    <lineage>
        <taxon>Eukaryota</taxon>
        <taxon>Fungi</taxon>
        <taxon>Fungi incertae sedis</taxon>
        <taxon>Chytridiomycota</taxon>
        <taxon>Chytridiomycota incertae sedis</taxon>
        <taxon>Chytridiomycetes</taxon>
        <taxon>Rhizophydiales</taxon>
        <taxon>Rhizophydiales incertae sedis</taxon>
        <taxon>Batrachochytrium</taxon>
    </lineage>
</organism>
<dbReference type="InterPro" id="IPR033308">
    <property type="entry name" value="PGAP5/Cdc1/Ted1"/>
</dbReference>
<proteinExistence type="predicted"/>
<reference evidence="7 8" key="1">
    <citation type="submission" date="2021-02" db="EMBL/GenBank/DDBJ databases">
        <title>Variation within the Batrachochytrium salamandrivorans European outbreak.</title>
        <authorList>
            <person name="Kelly M."/>
            <person name="Pasmans F."/>
            <person name="Shea T.P."/>
            <person name="Munoz J.F."/>
            <person name="Carranza S."/>
            <person name="Cuomo C.A."/>
            <person name="Martel A."/>
        </authorList>
    </citation>
    <scope>NUCLEOTIDE SEQUENCE [LARGE SCALE GENOMIC DNA]</scope>
    <source>
        <strain evidence="7 8">AMFP18/2</strain>
    </source>
</reference>
<evidence type="ECO:0000256" key="2">
    <source>
        <dbReference type="ARBA" id="ARBA00022692"/>
    </source>
</evidence>
<evidence type="ECO:0000256" key="1">
    <source>
        <dbReference type="ARBA" id="ARBA00004141"/>
    </source>
</evidence>
<accession>A0ABQ8FJU9</accession>
<gene>
    <name evidence="7" type="ORF">BASA50_002886</name>
</gene>
<keyword evidence="4 5" id="KW-0472">Membrane</keyword>
<dbReference type="Proteomes" id="UP001648503">
    <property type="component" value="Unassembled WGS sequence"/>
</dbReference>
<feature type="domain" description="Calcineurin-like phosphoesterase" evidence="6">
    <location>
        <begin position="114"/>
        <end position="342"/>
    </location>
</feature>
<dbReference type="PANTHER" id="PTHR13315">
    <property type="entry name" value="METALLO PHOSPHOESTERASE RELATED"/>
    <property type="match status" value="1"/>
</dbReference>
<sequence>MSTAGSNLLQPLFVGTRPLSHFVLHMLSLFRKLPSLVLVAVRSLGFKLVRFGKLFIIHYPYAAVLMASIIICELVVSRAYIYSCAWPRIVDFSDPTSGDNYGTVDAWEPAEVHIAVIADPQLTDAYAYDQESGILLYLTEIISDIYMKRNYRLLQQVLHPQHVIFAGDMMDGGREWKDDRYQRELSRLQVIFTKLDSKITTIGVPGNHDIGFGDTVVDYAYQRFKSTFGTMNSVVTIANHRIICLDTVSLSSKRDTPAKLEAVKFMEEFEVVPSAMRNTKNILISHVPLYRPPHSDCGPRRVAKPITNMYGFQFQNLIQAQLTHEILEKFKPELIISGDDHDDCVYTHVYQNVTSIEHSVGTFSWLQGASYPSFGVLSLRSAGAPPLYHNAPSVQLDICSLPAQKYIYSLYISLLGIGTLWSAVSASIASFKQQQGYVAMQEGPGLPSNHRTLKISRRAGTLRRCTCDGGGVASSAQMCLRGIACVTRPRFWLLWLLKLGILIVPNVLLLIVIVLVDDAPTFVNLD</sequence>